<dbReference type="Pfam" id="PF08450">
    <property type="entry name" value="SGL"/>
    <property type="match status" value="1"/>
</dbReference>
<evidence type="ECO:0000313" key="4">
    <source>
        <dbReference type="EMBL" id="BBY21968.1"/>
    </source>
</evidence>
<dbReference type="PANTHER" id="PTHR47572:SF5">
    <property type="entry name" value="BLR2277 PROTEIN"/>
    <property type="match status" value="1"/>
</dbReference>
<dbReference type="InterPro" id="IPR011042">
    <property type="entry name" value="6-blade_b-propeller_TolB-like"/>
</dbReference>
<feature type="binding site" evidence="2">
    <location>
        <position position="183"/>
    </location>
    <ligand>
        <name>a divalent metal cation</name>
        <dbReference type="ChEBI" id="CHEBI:60240"/>
    </ligand>
</feature>
<feature type="binding site" evidence="2">
    <location>
        <position position="133"/>
    </location>
    <ligand>
        <name>substrate</name>
    </ligand>
</feature>
<name>A0A7I7Q6L5_9MYCO</name>
<accession>A0A7I7Q6L5</accession>
<gene>
    <name evidence="4" type="ORF">MSTO_21730</name>
</gene>
<dbReference type="AlphaFoldDB" id="A0A7I7Q6L5"/>
<feature type="binding site" evidence="2">
    <location>
        <position position="236"/>
    </location>
    <ligand>
        <name>a divalent metal cation</name>
        <dbReference type="ChEBI" id="CHEBI:60240"/>
    </ligand>
</feature>
<dbReference type="PRINTS" id="PR01790">
    <property type="entry name" value="SMP30FAMILY"/>
</dbReference>
<dbReference type="GO" id="GO:0046872">
    <property type="term" value="F:metal ion binding"/>
    <property type="evidence" value="ECO:0007669"/>
    <property type="project" value="UniProtKB-KW"/>
</dbReference>
<reference evidence="4 5" key="1">
    <citation type="journal article" date="2019" name="Emerg. Microbes Infect.">
        <title>Comprehensive subspecies identification of 175 nontuberculous mycobacteria species based on 7547 genomic profiles.</title>
        <authorList>
            <person name="Matsumoto Y."/>
            <person name="Kinjo T."/>
            <person name="Motooka D."/>
            <person name="Nabeya D."/>
            <person name="Jung N."/>
            <person name="Uechi K."/>
            <person name="Horii T."/>
            <person name="Iida T."/>
            <person name="Fujita J."/>
            <person name="Nakamura S."/>
        </authorList>
    </citation>
    <scope>NUCLEOTIDE SEQUENCE [LARGE SCALE GENOMIC DNA]</scope>
    <source>
        <strain evidence="4 5">JCM 17783</strain>
    </source>
</reference>
<feature type="active site" description="Proton donor/acceptor" evidence="1">
    <location>
        <position position="236"/>
    </location>
</feature>
<keyword evidence="5" id="KW-1185">Reference proteome</keyword>
<protein>
    <recommendedName>
        <fullName evidence="3">SMP-30/Gluconolactonase/LRE-like region domain-containing protein</fullName>
    </recommendedName>
</protein>
<keyword evidence="2" id="KW-0479">Metal-binding</keyword>
<dbReference type="KEGG" id="msto:MSTO_21730"/>
<dbReference type="InterPro" id="IPR051262">
    <property type="entry name" value="SMP-30/CGR1_Lactonase"/>
</dbReference>
<comment type="cofactor">
    <cofactor evidence="2">
        <name>Zn(2+)</name>
        <dbReference type="ChEBI" id="CHEBI:29105"/>
    </cofactor>
    <text evidence="2">Binds 1 divalent metal cation per subunit.</text>
</comment>
<dbReference type="RefSeq" id="WP_163789978.1">
    <property type="nucleotide sequence ID" value="NZ_AP022587.1"/>
</dbReference>
<evidence type="ECO:0000259" key="3">
    <source>
        <dbReference type="Pfam" id="PF08450"/>
    </source>
</evidence>
<keyword evidence="2" id="KW-0862">Zinc</keyword>
<proteinExistence type="predicted"/>
<evidence type="ECO:0000256" key="2">
    <source>
        <dbReference type="PIRSR" id="PIRSR605511-2"/>
    </source>
</evidence>
<dbReference type="PANTHER" id="PTHR47572">
    <property type="entry name" value="LIPOPROTEIN-RELATED"/>
    <property type="match status" value="1"/>
</dbReference>
<feature type="domain" description="SMP-30/Gluconolactonase/LRE-like region" evidence="3">
    <location>
        <begin position="13"/>
        <end position="293"/>
    </location>
</feature>
<evidence type="ECO:0000256" key="1">
    <source>
        <dbReference type="PIRSR" id="PIRSR605511-1"/>
    </source>
</evidence>
<dbReference type="InterPro" id="IPR013658">
    <property type="entry name" value="SGL"/>
</dbReference>
<organism evidence="4 5">
    <name type="scientific">Mycobacterium stomatepiae</name>
    <dbReference type="NCBI Taxonomy" id="470076"/>
    <lineage>
        <taxon>Bacteria</taxon>
        <taxon>Bacillati</taxon>
        <taxon>Actinomycetota</taxon>
        <taxon>Actinomycetes</taxon>
        <taxon>Mycobacteriales</taxon>
        <taxon>Mycobacteriaceae</taxon>
        <taxon>Mycobacterium</taxon>
        <taxon>Mycobacterium simiae complex</taxon>
    </lineage>
</organism>
<dbReference type="EMBL" id="AP022587">
    <property type="protein sequence ID" value="BBY21968.1"/>
    <property type="molecule type" value="Genomic_DNA"/>
</dbReference>
<sequence>MSEIRCLADGFAFPEGPIAYPDGSVVLSEMAAGRLWRVLPDGTRELVAVVGGGPNGVGRLPDGRLVVCQNGGSTFGIGWWPYDFDGCAQLFRPVGAAADPVTPQLQLVATDGSVRTLALEFATRGGRATPLVRPSDICVDAEGGFYVTDGGTTRDRSRAMTGLLYGTADGRLEEVVYPLEMPNGVALSPDGGRVYVAETRTRRIWEFELSAPGRVAGGRGLATVPSGGPLNIGGADGLCVARDGTILVATLGAGGVTAFSPSGGLLGALPLDDPMTTNVTLGDDEQTLYVTLASTGRLLAISDWRAALALG</sequence>
<evidence type="ECO:0000313" key="5">
    <source>
        <dbReference type="Proteomes" id="UP000467130"/>
    </source>
</evidence>
<dbReference type="SUPFAM" id="SSF63829">
    <property type="entry name" value="Calcium-dependent phosphotriesterase"/>
    <property type="match status" value="1"/>
</dbReference>
<dbReference type="InterPro" id="IPR005511">
    <property type="entry name" value="SMP-30"/>
</dbReference>
<dbReference type="Proteomes" id="UP000467130">
    <property type="component" value="Chromosome"/>
</dbReference>
<dbReference type="Gene3D" id="2.120.10.30">
    <property type="entry name" value="TolB, C-terminal domain"/>
    <property type="match status" value="1"/>
</dbReference>